<protein>
    <recommendedName>
        <fullName evidence="3">VCBS repeat-containing protein</fullName>
    </recommendedName>
</protein>
<evidence type="ECO:0000313" key="2">
    <source>
        <dbReference type="Proteomes" id="UP000317839"/>
    </source>
</evidence>
<reference evidence="1 2" key="1">
    <citation type="submission" date="2019-06" db="EMBL/GenBank/DDBJ databases">
        <title>Draft genome of Aliikangiella marina GYP-15.</title>
        <authorList>
            <person name="Wang G."/>
        </authorList>
    </citation>
    <scope>NUCLEOTIDE SEQUENCE [LARGE SCALE GENOMIC DNA]</scope>
    <source>
        <strain evidence="1 2">GYP-15</strain>
    </source>
</reference>
<dbReference type="EMBL" id="VIKR01000006">
    <property type="protein sequence ID" value="TQV71450.1"/>
    <property type="molecule type" value="Genomic_DNA"/>
</dbReference>
<dbReference type="AlphaFoldDB" id="A0A545T2K5"/>
<evidence type="ECO:0008006" key="3">
    <source>
        <dbReference type="Google" id="ProtNLM"/>
    </source>
</evidence>
<dbReference type="OrthoDB" id="1676884at2"/>
<evidence type="ECO:0000313" key="1">
    <source>
        <dbReference type="EMBL" id="TQV71450.1"/>
    </source>
</evidence>
<sequence length="335" mass="36931">MLPPINLPTMNVGIGVTSDSQNLTRQMFEPRNLTSPRNNKQSTSLAAKEAHFAAETNINQAIATEKENLLLYQLMKAITQHTKGLKSERSNYSNNLDFSASFVIENSLSFANQSFSLDTLGATSRAFFNLEFSEAIQASINLSFDANTNNLSFSFELFQSRSFSLTSTIETATEQVDPLIINLSNQDFNFDLSNEVSLDLDANGLIDRFYSPAQDNYFLAFDKNLNGKIDNGLELFGDAGGSKDGFAALKQYDANTDNVIDIEDEVYSQLSLLSFDQLGNQQIVNLVETKIASISLDAAYATKRYRDNNQLIATSSVKSSNGTLGQVGDFLITVR</sequence>
<accession>A0A545T2K5</accession>
<name>A0A545T2K5_9GAMM</name>
<dbReference type="PANTHER" id="PTHR39431:SF1">
    <property type="entry name" value="FRPA_C-RELATED PROTEIN"/>
    <property type="match status" value="1"/>
</dbReference>
<gene>
    <name evidence="1" type="ORF">FLL45_20050</name>
</gene>
<dbReference type="RefSeq" id="WP_142943849.1">
    <property type="nucleotide sequence ID" value="NZ_VIKR01000006.1"/>
</dbReference>
<proteinExistence type="predicted"/>
<organism evidence="1 2">
    <name type="scientific">Aliikangiella marina</name>
    <dbReference type="NCBI Taxonomy" id="1712262"/>
    <lineage>
        <taxon>Bacteria</taxon>
        <taxon>Pseudomonadati</taxon>
        <taxon>Pseudomonadota</taxon>
        <taxon>Gammaproteobacteria</taxon>
        <taxon>Oceanospirillales</taxon>
        <taxon>Pleioneaceae</taxon>
        <taxon>Aliikangiella</taxon>
    </lineage>
</organism>
<dbReference type="Proteomes" id="UP000317839">
    <property type="component" value="Unassembled WGS sequence"/>
</dbReference>
<dbReference type="PANTHER" id="PTHR39431">
    <property type="entry name" value="FRPA/C-RELATED PROTEIN"/>
    <property type="match status" value="1"/>
</dbReference>
<keyword evidence="2" id="KW-1185">Reference proteome</keyword>
<comment type="caution">
    <text evidence="1">The sequence shown here is derived from an EMBL/GenBank/DDBJ whole genome shotgun (WGS) entry which is preliminary data.</text>
</comment>